<comment type="caution">
    <text evidence="1">The sequence shown here is derived from an EMBL/GenBank/DDBJ whole genome shotgun (WGS) entry which is preliminary data.</text>
</comment>
<dbReference type="OrthoDB" id="6370098at2759"/>
<dbReference type="Proteomes" id="UP000324222">
    <property type="component" value="Unassembled WGS sequence"/>
</dbReference>
<evidence type="ECO:0008006" key="3">
    <source>
        <dbReference type="Google" id="ProtNLM"/>
    </source>
</evidence>
<evidence type="ECO:0000313" key="2">
    <source>
        <dbReference type="Proteomes" id="UP000324222"/>
    </source>
</evidence>
<reference evidence="1 2" key="1">
    <citation type="submission" date="2019-05" db="EMBL/GenBank/DDBJ databases">
        <title>Another draft genome of Portunus trituberculatus and its Hox gene families provides insights of decapod evolution.</title>
        <authorList>
            <person name="Jeong J.-H."/>
            <person name="Song I."/>
            <person name="Kim S."/>
            <person name="Choi T."/>
            <person name="Kim D."/>
            <person name="Ryu S."/>
            <person name="Kim W."/>
        </authorList>
    </citation>
    <scope>NUCLEOTIDE SEQUENCE [LARGE SCALE GENOMIC DNA]</scope>
    <source>
        <tissue evidence="1">Muscle</tissue>
    </source>
</reference>
<sequence>MLIVEISRQYVTRRTVNIKNQCDFINRAFSSRCPVGEDCTPLTRCQPLRTLVTYRVPGWERRVRAAHCGGTPGNYRRLNKAFNIPIIIAVPKVCCPREGSPTNTTSRPGVGGENLLPSGHQCGQSHLLKIVFGEDVLLSGYPWMALLGYGGKEGGEGGGGGGGGSG</sequence>
<protein>
    <recommendedName>
        <fullName evidence="3">CLIP domain-containing serine protease</fullName>
    </recommendedName>
</protein>
<gene>
    <name evidence="1" type="ORF">E2C01_012051</name>
</gene>
<dbReference type="EMBL" id="VSRR010000743">
    <property type="protein sequence ID" value="MPC19143.1"/>
    <property type="molecule type" value="Genomic_DNA"/>
</dbReference>
<dbReference type="AlphaFoldDB" id="A0A5B7DCW9"/>
<proteinExistence type="predicted"/>
<keyword evidence="2" id="KW-1185">Reference proteome</keyword>
<name>A0A5B7DCW9_PORTR</name>
<organism evidence="1 2">
    <name type="scientific">Portunus trituberculatus</name>
    <name type="common">Swimming crab</name>
    <name type="synonym">Neptunus trituberculatus</name>
    <dbReference type="NCBI Taxonomy" id="210409"/>
    <lineage>
        <taxon>Eukaryota</taxon>
        <taxon>Metazoa</taxon>
        <taxon>Ecdysozoa</taxon>
        <taxon>Arthropoda</taxon>
        <taxon>Crustacea</taxon>
        <taxon>Multicrustacea</taxon>
        <taxon>Malacostraca</taxon>
        <taxon>Eumalacostraca</taxon>
        <taxon>Eucarida</taxon>
        <taxon>Decapoda</taxon>
        <taxon>Pleocyemata</taxon>
        <taxon>Brachyura</taxon>
        <taxon>Eubrachyura</taxon>
        <taxon>Portunoidea</taxon>
        <taxon>Portunidae</taxon>
        <taxon>Portuninae</taxon>
        <taxon>Portunus</taxon>
    </lineage>
</organism>
<accession>A0A5B7DCW9</accession>
<evidence type="ECO:0000313" key="1">
    <source>
        <dbReference type="EMBL" id="MPC19143.1"/>
    </source>
</evidence>